<dbReference type="AlphaFoldDB" id="A0AAD7RWS0"/>
<dbReference type="EMBL" id="JAINUG010000154">
    <property type="protein sequence ID" value="KAJ8391685.1"/>
    <property type="molecule type" value="Genomic_DNA"/>
</dbReference>
<reference evidence="1" key="1">
    <citation type="journal article" date="2023" name="Science">
        <title>Genome structures resolve the early diversification of teleost fishes.</title>
        <authorList>
            <person name="Parey E."/>
            <person name="Louis A."/>
            <person name="Montfort J."/>
            <person name="Bouchez O."/>
            <person name="Roques C."/>
            <person name="Iampietro C."/>
            <person name="Lluch J."/>
            <person name="Castinel A."/>
            <person name="Donnadieu C."/>
            <person name="Desvignes T."/>
            <person name="Floi Bucao C."/>
            <person name="Jouanno E."/>
            <person name="Wen M."/>
            <person name="Mejri S."/>
            <person name="Dirks R."/>
            <person name="Jansen H."/>
            <person name="Henkel C."/>
            <person name="Chen W.J."/>
            <person name="Zahm M."/>
            <person name="Cabau C."/>
            <person name="Klopp C."/>
            <person name="Thompson A.W."/>
            <person name="Robinson-Rechavi M."/>
            <person name="Braasch I."/>
            <person name="Lecointre G."/>
            <person name="Bobe J."/>
            <person name="Postlethwait J.H."/>
            <person name="Berthelot C."/>
            <person name="Roest Crollius H."/>
            <person name="Guiguen Y."/>
        </authorList>
    </citation>
    <scope>NUCLEOTIDE SEQUENCE</scope>
    <source>
        <strain evidence="1">NC1722</strain>
    </source>
</reference>
<evidence type="ECO:0000313" key="1">
    <source>
        <dbReference type="EMBL" id="KAJ8391685.1"/>
    </source>
</evidence>
<keyword evidence="2" id="KW-1185">Reference proteome</keyword>
<dbReference type="InterPro" id="IPR043128">
    <property type="entry name" value="Rev_trsase/Diguanyl_cyclase"/>
</dbReference>
<dbReference type="InterPro" id="IPR043502">
    <property type="entry name" value="DNA/RNA_pol_sf"/>
</dbReference>
<dbReference type="Proteomes" id="UP001221898">
    <property type="component" value="Unassembled WGS sequence"/>
</dbReference>
<evidence type="ECO:0000313" key="2">
    <source>
        <dbReference type="Proteomes" id="UP001221898"/>
    </source>
</evidence>
<evidence type="ECO:0008006" key="3">
    <source>
        <dbReference type="Google" id="ProtNLM"/>
    </source>
</evidence>
<proteinExistence type="predicted"/>
<comment type="caution">
    <text evidence="1">The sequence shown here is derived from an EMBL/GenBank/DDBJ whole genome shotgun (WGS) entry which is preliminary data.</text>
</comment>
<name>A0AAD7RWS0_9TELE</name>
<gene>
    <name evidence="1" type="ORF">AAFF_G00086350</name>
</gene>
<accession>A0AAD7RWS0</accession>
<dbReference type="SUPFAM" id="SSF56672">
    <property type="entry name" value="DNA/RNA polymerases"/>
    <property type="match status" value="1"/>
</dbReference>
<dbReference type="PANTHER" id="PTHR37984:SF5">
    <property type="entry name" value="PROTEIN NYNRIN-LIKE"/>
    <property type="match status" value="1"/>
</dbReference>
<sequence>MLNNLCTVFKQITKAHLRLNPAKCSLFCRQTSFLGHGMSERGVSTDPSKVEAVEKWPSLTSTGEVHSFLGLASYYWRFITGFANIARPLHQLTEKGQ</sequence>
<dbReference type="Gene3D" id="3.30.70.270">
    <property type="match status" value="2"/>
</dbReference>
<protein>
    <recommendedName>
        <fullName evidence="3">Mitochondrial protein</fullName>
    </recommendedName>
</protein>
<dbReference type="PANTHER" id="PTHR37984">
    <property type="entry name" value="PROTEIN CBG26694"/>
    <property type="match status" value="1"/>
</dbReference>
<dbReference type="InterPro" id="IPR050951">
    <property type="entry name" value="Retrovirus_Pol_polyprotein"/>
</dbReference>
<organism evidence="1 2">
    <name type="scientific">Aldrovandia affinis</name>
    <dbReference type="NCBI Taxonomy" id="143900"/>
    <lineage>
        <taxon>Eukaryota</taxon>
        <taxon>Metazoa</taxon>
        <taxon>Chordata</taxon>
        <taxon>Craniata</taxon>
        <taxon>Vertebrata</taxon>
        <taxon>Euteleostomi</taxon>
        <taxon>Actinopterygii</taxon>
        <taxon>Neopterygii</taxon>
        <taxon>Teleostei</taxon>
        <taxon>Notacanthiformes</taxon>
        <taxon>Halosauridae</taxon>
        <taxon>Aldrovandia</taxon>
    </lineage>
</organism>